<name>A0AAD7N160_9AGAR</name>
<organism evidence="1 2">
    <name type="scientific">Mycena metata</name>
    <dbReference type="NCBI Taxonomy" id="1033252"/>
    <lineage>
        <taxon>Eukaryota</taxon>
        <taxon>Fungi</taxon>
        <taxon>Dikarya</taxon>
        <taxon>Basidiomycota</taxon>
        <taxon>Agaricomycotina</taxon>
        <taxon>Agaricomycetes</taxon>
        <taxon>Agaricomycetidae</taxon>
        <taxon>Agaricales</taxon>
        <taxon>Marasmiineae</taxon>
        <taxon>Mycenaceae</taxon>
        <taxon>Mycena</taxon>
    </lineage>
</organism>
<dbReference type="AlphaFoldDB" id="A0AAD7N160"/>
<dbReference type="Proteomes" id="UP001215598">
    <property type="component" value="Unassembled WGS sequence"/>
</dbReference>
<comment type="caution">
    <text evidence="1">The sequence shown here is derived from an EMBL/GenBank/DDBJ whole genome shotgun (WGS) entry which is preliminary data.</text>
</comment>
<gene>
    <name evidence="1" type="ORF">B0H16DRAFT_51310</name>
</gene>
<evidence type="ECO:0000313" key="2">
    <source>
        <dbReference type="Proteomes" id="UP001215598"/>
    </source>
</evidence>
<evidence type="ECO:0000313" key="1">
    <source>
        <dbReference type="EMBL" id="KAJ7741135.1"/>
    </source>
</evidence>
<protein>
    <submittedName>
        <fullName evidence="1">Uncharacterized protein</fullName>
    </submittedName>
</protein>
<keyword evidence="2" id="KW-1185">Reference proteome</keyword>
<proteinExistence type="predicted"/>
<dbReference type="EMBL" id="JARKIB010000100">
    <property type="protein sequence ID" value="KAJ7741135.1"/>
    <property type="molecule type" value="Genomic_DNA"/>
</dbReference>
<accession>A0AAD7N160</accession>
<reference evidence="1" key="1">
    <citation type="submission" date="2023-03" db="EMBL/GenBank/DDBJ databases">
        <title>Massive genome expansion in bonnet fungi (Mycena s.s.) driven by repeated elements and novel gene families across ecological guilds.</title>
        <authorList>
            <consortium name="Lawrence Berkeley National Laboratory"/>
            <person name="Harder C.B."/>
            <person name="Miyauchi S."/>
            <person name="Viragh M."/>
            <person name="Kuo A."/>
            <person name="Thoen E."/>
            <person name="Andreopoulos B."/>
            <person name="Lu D."/>
            <person name="Skrede I."/>
            <person name="Drula E."/>
            <person name="Henrissat B."/>
            <person name="Morin E."/>
            <person name="Kohler A."/>
            <person name="Barry K."/>
            <person name="LaButti K."/>
            <person name="Morin E."/>
            <person name="Salamov A."/>
            <person name="Lipzen A."/>
            <person name="Mereny Z."/>
            <person name="Hegedus B."/>
            <person name="Baldrian P."/>
            <person name="Stursova M."/>
            <person name="Weitz H."/>
            <person name="Taylor A."/>
            <person name="Grigoriev I.V."/>
            <person name="Nagy L.G."/>
            <person name="Martin F."/>
            <person name="Kauserud H."/>
        </authorList>
    </citation>
    <scope>NUCLEOTIDE SEQUENCE</scope>
    <source>
        <strain evidence="1">CBHHK182m</strain>
    </source>
</reference>
<sequence>MFTGILRFSYLHSFHVGIGGPCERRFTSTQLPIPAKPMSTRPRFAMANAEMASRERRRPCNSSSGRPRPFGTILLTWMLDSPFFCAQRRGVTAEELRRRRGPGHNAVSLVWSLIPGSALTSIRRPAGLDQGCLRDGNWGFTYHPCSPFLFYSIITRALLTANFPSLRDLPNIAIATTPAIMLLRTPTVSYFCVHFRQSPRG</sequence>